<evidence type="ECO:0000313" key="11">
    <source>
        <dbReference type="EMBL" id="KGF73168.1"/>
    </source>
</evidence>
<keyword evidence="8" id="KW-0902">Two-component regulatory system</keyword>
<keyword evidence="4" id="KW-0808">Transferase</keyword>
<dbReference type="Pfam" id="PF02518">
    <property type="entry name" value="HATPase_c"/>
    <property type="match status" value="1"/>
</dbReference>
<dbReference type="GO" id="GO:0016020">
    <property type="term" value="C:membrane"/>
    <property type="evidence" value="ECO:0007669"/>
    <property type="project" value="InterPro"/>
</dbReference>
<feature type="domain" description="Histidine kinase/HSP90-like ATPase" evidence="10">
    <location>
        <begin position="307"/>
        <end position="402"/>
    </location>
</feature>
<dbReference type="STRING" id="1497020.DO97_02320"/>
<dbReference type="PANTHER" id="PTHR24421">
    <property type="entry name" value="NITRATE/NITRITE SENSOR PROTEIN NARX-RELATED"/>
    <property type="match status" value="1"/>
</dbReference>
<proteinExistence type="predicted"/>
<keyword evidence="9" id="KW-1133">Transmembrane helix</keyword>
<evidence type="ECO:0000256" key="4">
    <source>
        <dbReference type="ARBA" id="ARBA00022679"/>
    </source>
</evidence>
<keyword evidence="12" id="KW-1185">Reference proteome</keyword>
<dbReference type="PANTHER" id="PTHR24421:SF10">
    <property type="entry name" value="NITRATE_NITRITE SENSOR PROTEIN NARQ"/>
    <property type="match status" value="1"/>
</dbReference>
<dbReference type="Gene3D" id="3.30.565.10">
    <property type="entry name" value="Histidine kinase-like ATPase, C-terminal domain"/>
    <property type="match status" value="1"/>
</dbReference>
<dbReference type="GO" id="GO:0000155">
    <property type="term" value="F:phosphorelay sensor kinase activity"/>
    <property type="evidence" value="ECO:0007669"/>
    <property type="project" value="InterPro"/>
</dbReference>
<name>A0A098TQQ7_9CYAN</name>
<dbReference type="InterPro" id="IPR011712">
    <property type="entry name" value="Sig_transdc_His_kin_sub3_dim/P"/>
</dbReference>
<keyword evidence="5" id="KW-0547">Nucleotide-binding</keyword>
<organism evidence="11 12">
    <name type="scientific">Neosynechococcus sphagnicola sy1</name>
    <dbReference type="NCBI Taxonomy" id="1497020"/>
    <lineage>
        <taxon>Bacteria</taxon>
        <taxon>Bacillati</taxon>
        <taxon>Cyanobacteriota</taxon>
        <taxon>Cyanophyceae</taxon>
        <taxon>Neosynechococcales</taxon>
        <taxon>Neosynechococcaceae</taxon>
        <taxon>Neosynechococcus</taxon>
    </lineage>
</organism>
<dbReference type="Pfam" id="PF07730">
    <property type="entry name" value="HisKA_3"/>
    <property type="match status" value="1"/>
</dbReference>
<reference evidence="11 12" key="1">
    <citation type="journal article" date="2014" name="Mol. Ecol.">
        <title>Evolution of Synechococcus.</title>
        <authorList>
            <person name="Dvorak P."/>
            <person name="Casamatta D."/>
            <person name="Hasler P."/>
            <person name="Poulickova A."/>
            <person name="Ondrej V."/>
            <person name="Sanges R."/>
        </authorList>
    </citation>
    <scope>NUCLEOTIDE SEQUENCE [LARGE SCALE GENOMIC DNA]</scope>
    <source>
        <strain evidence="11 12">CAUP A 1101</strain>
    </source>
</reference>
<feature type="transmembrane region" description="Helical" evidence="9">
    <location>
        <begin position="111"/>
        <end position="129"/>
    </location>
</feature>
<dbReference type="InterPro" id="IPR003594">
    <property type="entry name" value="HATPase_dom"/>
</dbReference>
<comment type="caution">
    <text evidence="11">The sequence shown here is derived from an EMBL/GenBank/DDBJ whole genome shotgun (WGS) entry which is preliminary data.</text>
</comment>
<dbReference type="GO" id="GO:0005524">
    <property type="term" value="F:ATP binding"/>
    <property type="evidence" value="ECO:0007669"/>
    <property type="project" value="UniProtKB-KW"/>
</dbReference>
<evidence type="ECO:0000256" key="3">
    <source>
        <dbReference type="ARBA" id="ARBA00022553"/>
    </source>
</evidence>
<feature type="transmembrane region" description="Helical" evidence="9">
    <location>
        <begin position="44"/>
        <end position="60"/>
    </location>
</feature>
<dbReference type="EMBL" id="JJML01000015">
    <property type="protein sequence ID" value="KGF73168.1"/>
    <property type="molecule type" value="Genomic_DNA"/>
</dbReference>
<keyword evidence="9" id="KW-0812">Transmembrane</keyword>
<evidence type="ECO:0000313" key="12">
    <source>
        <dbReference type="Proteomes" id="UP000030170"/>
    </source>
</evidence>
<dbReference type="InterPro" id="IPR036890">
    <property type="entry name" value="HATPase_C_sf"/>
</dbReference>
<dbReference type="EC" id="2.7.13.3" evidence="2"/>
<dbReference type="GO" id="GO:0046983">
    <property type="term" value="F:protein dimerization activity"/>
    <property type="evidence" value="ECO:0007669"/>
    <property type="project" value="InterPro"/>
</dbReference>
<comment type="catalytic activity">
    <reaction evidence="1">
        <text>ATP + protein L-histidine = ADP + protein N-phospho-L-histidine.</text>
        <dbReference type="EC" id="2.7.13.3"/>
    </reaction>
</comment>
<evidence type="ECO:0000256" key="6">
    <source>
        <dbReference type="ARBA" id="ARBA00022777"/>
    </source>
</evidence>
<gene>
    <name evidence="11" type="ORF">DO97_02320</name>
</gene>
<feature type="transmembrane region" description="Helical" evidence="9">
    <location>
        <begin position="149"/>
        <end position="172"/>
    </location>
</feature>
<dbReference type="Proteomes" id="UP000030170">
    <property type="component" value="Unassembled WGS sequence"/>
</dbReference>
<keyword evidence="7" id="KW-0067">ATP-binding</keyword>
<dbReference type="Gene3D" id="1.20.5.1930">
    <property type="match status" value="1"/>
</dbReference>
<accession>A0A098TQQ7</accession>
<evidence type="ECO:0000256" key="1">
    <source>
        <dbReference type="ARBA" id="ARBA00000085"/>
    </source>
</evidence>
<protein>
    <recommendedName>
        <fullName evidence="2">histidine kinase</fullName>
        <ecNumber evidence="2">2.7.13.3</ecNumber>
    </recommendedName>
</protein>
<evidence type="ECO:0000256" key="8">
    <source>
        <dbReference type="ARBA" id="ARBA00023012"/>
    </source>
</evidence>
<evidence type="ECO:0000256" key="7">
    <source>
        <dbReference type="ARBA" id="ARBA00022840"/>
    </source>
</evidence>
<evidence type="ECO:0000256" key="2">
    <source>
        <dbReference type="ARBA" id="ARBA00012438"/>
    </source>
</evidence>
<dbReference type="CDD" id="cd16917">
    <property type="entry name" value="HATPase_UhpB-NarQ-NarX-like"/>
    <property type="match status" value="1"/>
</dbReference>
<keyword evidence="9" id="KW-0472">Membrane</keyword>
<evidence type="ECO:0000256" key="5">
    <source>
        <dbReference type="ARBA" id="ARBA00022741"/>
    </source>
</evidence>
<feature type="transmembrane region" description="Helical" evidence="9">
    <location>
        <begin position="72"/>
        <end position="99"/>
    </location>
</feature>
<dbReference type="SMART" id="SM00387">
    <property type="entry name" value="HATPase_c"/>
    <property type="match status" value="1"/>
</dbReference>
<evidence type="ECO:0000256" key="9">
    <source>
        <dbReference type="SAM" id="Phobius"/>
    </source>
</evidence>
<dbReference type="SUPFAM" id="SSF55874">
    <property type="entry name" value="ATPase domain of HSP90 chaperone/DNA topoisomerase II/histidine kinase"/>
    <property type="match status" value="1"/>
</dbReference>
<feature type="transmembrane region" description="Helical" evidence="9">
    <location>
        <begin position="12"/>
        <end position="32"/>
    </location>
</feature>
<evidence type="ECO:0000259" key="10">
    <source>
        <dbReference type="SMART" id="SM00387"/>
    </source>
</evidence>
<dbReference type="AlphaFoldDB" id="A0A098TQQ7"/>
<dbReference type="InterPro" id="IPR050482">
    <property type="entry name" value="Sensor_HK_TwoCompSys"/>
</dbReference>
<dbReference type="RefSeq" id="WP_036532135.1">
    <property type="nucleotide sequence ID" value="NZ_JJML01000015.1"/>
</dbReference>
<keyword evidence="3" id="KW-0597">Phosphoprotein</keyword>
<sequence>MQRFWLRSPLDFRFLIPFEGVLLLLVVLEVFLPTPFNRMPRQPWLVILSAIAFGALGFYLPTGRWFRKALYVLLELGLIVLATLGYSRFFPLLYLLMVIRSCCIFELQGQLIVTAIAILGTVGTTAYLLQNLEVPIQLGVQGELWLMGVLLSAGLLFLLSLIFALLLMQTILSERQSQKRLAIAHDQLRQYALRIEDQAMLQERNRIARDIHDSLGHSLTALNIQLETALKLWQANPSQAQQFLSDAKQLGTTALQEVRQSVSMLRTNPLQGQSLEEVLTGLAQKFYRTTGVLPTCNFQLPQLLSLELKAAIYRIVQEALTNICKYAQATTVEISIQPLHPDSSTLVLMIQDNGNGFQVDQNTTGFGLQGMRERTLALGGQFQITSQQGSGCQIQAIFPGRGQGG</sequence>
<keyword evidence="6" id="KW-0418">Kinase</keyword>